<dbReference type="AlphaFoldDB" id="A0A9D1UK19"/>
<sequence>MYILTDQWGDESRPVSEGIEEELAAYVDAWTPQQPGIILERVPGEDSAQDSNHAPTAVGAAWLRTFTSEAPGAGFVSDDYPEVAVALRPEVAGHGRGTALMQEMLRVAREEGFPGVSLAVDVGNDRARHVYRKLGYVDSTINGGYDTSGSCHVMVYRFD</sequence>
<proteinExistence type="predicted"/>
<evidence type="ECO:0000259" key="1">
    <source>
        <dbReference type="PROSITE" id="PS51186"/>
    </source>
</evidence>
<name>A0A9D1UK19_9CORY</name>
<dbReference type="Proteomes" id="UP000824190">
    <property type="component" value="Unassembled WGS sequence"/>
</dbReference>
<evidence type="ECO:0000313" key="2">
    <source>
        <dbReference type="EMBL" id="HIW90779.1"/>
    </source>
</evidence>
<dbReference type="CDD" id="cd04301">
    <property type="entry name" value="NAT_SF"/>
    <property type="match status" value="1"/>
</dbReference>
<feature type="domain" description="N-acetyltransferase" evidence="1">
    <location>
        <begin position="10"/>
        <end position="159"/>
    </location>
</feature>
<dbReference type="EMBL" id="DXGC01000039">
    <property type="protein sequence ID" value="HIW90779.1"/>
    <property type="molecule type" value="Genomic_DNA"/>
</dbReference>
<dbReference type="InterPro" id="IPR000182">
    <property type="entry name" value="GNAT_dom"/>
</dbReference>
<protein>
    <submittedName>
        <fullName evidence="2">GNAT family N-acetyltransferase</fullName>
    </submittedName>
</protein>
<dbReference type="InterPro" id="IPR016181">
    <property type="entry name" value="Acyl_CoA_acyltransferase"/>
</dbReference>
<comment type="caution">
    <text evidence="2">The sequence shown here is derived from an EMBL/GenBank/DDBJ whole genome shotgun (WGS) entry which is preliminary data.</text>
</comment>
<dbReference type="PROSITE" id="PS51186">
    <property type="entry name" value="GNAT"/>
    <property type="match status" value="1"/>
</dbReference>
<organism evidence="2 3">
    <name type="scientific">Candidatus Corynebacterium avicola</name>
    <dbReference type="NCBI Taxonomy" id="2838527"/>
    <lineage>
        <taxon>Bacteria</taxon>
        <taxon>Bacillati</taxon>
        <taxon>Actinomycetota</taxon>
        <taxon>Actinomycetes</taxon>
        <taxon>Mycobacteriales</taxon>
        <taxon>Corynebacteriaceae</taxon>
        <taxon>Corynebacterium</taxon>
    </lineage>
</organism>
<dbReference type="Gene3D" id="3.40.630.30">
    <property type="match status" value="1"/>
</dbReference>
<dbReference type="SUPFAM" id="SSF55729">
    <property type="entry name" value="Acyl-CoA N-acyltransferases (Nat)"/>
    <property type="match status" value="1"/>
</dbReference>
<reference evidence="2" key="1">
    <citation type="journal article" date="2021" name="PeerJ">
        <title>Extensive microbial diversity within the chicken gut microbiome revealed by metagenomics and culture.</title>
        <authorList>
            <person name="Gilroy R."/>
            <person name="Ravi A."/>
            <person name="Getino M."/>
            <person name="Pursley I."/>
            <person name="Horton D.L."/>
            <person name="Alikhan N.F."/>
            <person name="Baker D."/>
            <person name="Gharbi K."/>
            <person name="Hall N."/>
            <person name="Watson M."/>
            <person name="Adriaenssens E.M."/>
            <person name="Foster-Nyarko E."/>
            <person name="Jarju S."/>
            <person name="Secka A."/>
            <person name="Antonio M."/>
            <person name="Oren A."/>
            <person name="Chaudhuri R.R."/>
            <person name="La Ragione R."/>
            <person name="Hildebrand F."/>
            <person name="Pallen M.J."/>
        </authorList>
    </citation>
    <scope>NUCLEOTIDE SEQUENCE</scope>
    <source>
        <strain evidence="2">CHK32-1732</strain>
    </source>
</reference>
<dbReference type="Pfam" id="PF00583">
    <property type="entry name" value="Acetyltransf_1"/>
    <property type="match status" value="1"/>
</dbReference>
<dbReference type="GO" id="GO:0016747">
    <property type="term" value="F:acyltransferase activity, transferring groups other than amino-acyl groups"/>
    <property type="evidence" value="ECO:0007669"/>
    <property type="project" value="InterPro"/>
</dbReference>
<reference evidence="2" key="2">
    <citation type="submission" date="2021-04" db="EMBL/GenBank/DDBJ databases">
        <authorList>
            <person name="Gilroy R."/>
        </authorList>
    </citation>
    <scope>NUCLEOTIDE SEQUENCE</scope>
    <source>
        <strain evidence="2">CHK32-1732</strain>
    </source>
</reference>
<evidence type="ECO:0000313" key="3">
    <source>
        <dbReference type="Proteomes" id="UP000824190"/>
    </source>
</evidence>
<gene>
    <name evidence="2" type="ORF">H9870_03830</name>
</gene>
<accession>A0A9D1UK19</accession>